<dbReference type="Proteomes" id="UP000631114">
    <property type="component" value="Unassembled WGS sequence"/>
</dbReference>
<gene>
    <name evidence="1" type="ORF">IFM89_015708</name>
</gene>
<evidence type="ECO:0000313" key="1">
    <source>
        <dbReference type="EMBL" id="KAF9614200.1"/>
    </source>
</evidence>
<accession>A0A835M0B2</accession>
<dbReference type="AlphaFoldDB" id="A0A835M0B2"/>
<evidence type="ECO:0000313" key="2">
    <source>
        <dbReference type="Proteomes" id="UP000631114"/>
    </source>
</evidence>
<comment type="caution">
    <text evidence="1">The sequence shown here is derived from an EMBL/GenBank/DDBJ whole genome shotgun (WGS) entry which is preliminary data.</text>
</comment>
<keyword evidence="2" id="KW-1185">Reference proteome</keyword>
<sequence length="63" mass="7319">HNDVETILGDHNITPESESQLKLLLPQIVSSFSPDKSVAEIIEELKKRHRKQATMIWCIYKFL</sequence>
<proteinExistence type="predicted"/>
<dbReference type="OrthoDB" id="16820at2759"/>
<name>A0A835M0B2_9MAGN</name>
<protein>
    <submittedName>
        <fullName evidence="1">Uncharacterized protein</fullName>
    </submittedName>
</protein>
<feature type="non-terminal residue" evidence="1">
    <location>
        <position position="1"/>
    </location>
</feature>
<reference evidence="1 2" key="1">
    <citation type="submission" date="2020-10" db="EMBL/GenBank/DDBJ databases">
        <title>The Coptis chinensis genome and diversification of protoberbering-type alkaloids.</title>
        <authorList>
            <person name="Wang B."/>
            <person name="Shu S."/>
            <person name="Song C."/>
            <person name="Liu Y."/>
        </authorList>
    </citation>
    <scope>NUCLEOTIDE SEQUENCE [LARGE SCALE GENOMIC DNA]</scope>
    <source>
        <strain evidence="1">HL-2020</strain>
        <tissue evidence="1">Leaf</tissue>
    </source>
</reference>
<dbReference type="EMBL" id="JADFTS010000003">
    <property type="protein sequence ID" value="KAF9614200.1"/>
    <property type="molecule type" value="Genomic_DNA"/>
</dbReference>
<organism evidence="1 2">
    <name type="scientific">Coptis chinensis</name>
    <dbReference type="NCBI Taxonomy" id="261450"/>
    <lineage>
        <taxon>Eukaryota</taxon>
        <taxon>Viridiplantae</taxon>
        <taxon>Streptophyta</taxon>
        <taxon>Embryophyta</taxon>
        <taxon>Tracheophyta</taxon>
        <taxon>Spermatophyta</taxon>
        <taxon>Magnoliopsida</taxon>
        <taxon>Ranunculales</taxon>
        <taxon>Ranunculaceae</taxon>
        <taxon>Coptidoideae</taxon>
        <taxon>Coptis</taxon>
    </lineage>
</organism>